<dbReference type="Pfam" id="PF03663">
    <property type="entry name" value="Glyco_hydro_76"/>
    <property type="match status" value="1"/>
</dbReference>
<dbReference type="AlphaFoldDB" id="A0AAD7GK34"/>
<protein>
    <submittedName>
        <fullName evidence="1">Uncharacterized protein</fullName>
    </submittedName>
</protein>
<proteinExistence type="predicted"/>
<dbReference type="Gene3D" id="1.50.10.20">
    <property type="match status" value="1"/>
</dbReference>
<dbReference type="Proteomes" id="UP001221757">
    <property type="component" value="Unassembled WGS sequence"/>
</dbReference>
<dbReference type="InterPro" id="IPR005198">
    <property type="entry name" value="Glyco_hydro_76"/>
</dbReference>
<dbReference type="SUPFAM" id="SSF48208">
    <property type="entry name" value="Six-hairpin glycosidases"/>
    <property type="match status" value="1"/>
</dbReference>
<gene>
    <name evidence="1" type="ORF">B0H17DRAFT_1011041</name>
</gene>
<evidence type="ECO:0000313" key="2">
    <source>
        <dbReference type="Proteomes" id="UP001221757"/>
    </source>
</evidence>
<dbReference type="GO" id="GO:0005975">
    <property type="term" value="P:carbohydrate metabolic process"/>
    <property type="evidence" value="ECO:0007669"/>
    <property type="project" value="InterPro"/>
</dbReference>
<dbReference type="InterPro" id="IPR008928">
    <property type="entry name" value="6-hairpin_glycosidase_sf"/>
</dbReference>
<keyword evidence="2" id="KW-1185">Reference proteome</keyword>
<dbReference type="EMBL" id="JARKIE010000057">
    <property type="protein sequence ID" value="KAJ7691629.1"/>
    <property type="molecule type" value="Genomic_DNA"/>
</dbReference>
<evidence type="ECO:0000313" key="1">
    <source>
        <dbReference type="EMBL" id="KAJ7691629.1"/>
    </source>
</evidence>
<organism evidence="1 2">
    <name type="scientific">Mycena rosella</name>
    <name type="common">Pink bonnet</name>
    <name type="synonym">Agaricus rosellus</name>
    <dbReference type="NCBI Taxonomy" id="1033263"/>
    <lineage>
        <taxon>Eukaryota</taxon>
        <taxon>Fungi</taxon>
        <taxon>Dikarya</taxon>
        <taxon>Basidiomycota</taxon>
        <taxon>Agaricomycotina</taxon>
        <taxon>Agaricomycetes</taxon>
        <taxon>Agaricomycetidae</taxon>
        <taxon>Agaricales</taxon>
        <taxon>Marasmiineae</taxon>
        <taxon>Mycenaceae</taxon>
        <taxon>Mycena</taxon>
    </lineage>
</organism>
<name>A0AAD7GK34_MYCRO</name>
<comment type="caution">
    <text evidence="1">The sequence shown here is derived from an EMBL/GenBank/DDBJ whole genome shotgun (WGS) entry which is preliminary data.</text>
</comment>
<accession>A0AAD7GK34</accession>
<sequence length="224" mass="23387">VSALVAETVQDPIYLQAAKQTADFIFAHLINGVNQVLDAIDSSSNSSCDPGPTLKPFNSGVVIEGLSVLYSITGNTTIQTLLNSIVTATISTTAWQGSNGIINFGGAGDLSLVQGLTTAYLRNATTPELRVDIGHYLAVQFNAVVDLATVNGSDVYGNTWLGPPTSVFAGSSQITALSAVLSGLSLGDSSEPPLPHPHHQIRPHLPTLTKPQKAPLSLALFSRV</sequence>
<feature type="non-terminal residue" evidence="1">
    <location>
        <position position="224"/>
    </location>
</feature>
<reference evidence="1" key="1">
    <citation type="submission" date="2023-03" db="EMBL/GenBank/DDBJ databases">
        <title>Massive genome expansion in bonnet fungi (Mycena s.s.) driven by repeated elements and novel gene families across ecological guilds.</title>
        <authorList>
            <consortium name="Lawrence Berkeley National Laboratory"/>
            <person name="Harder C.B."/>
            <person name="Miyauchi S."/>
            <person name="Viragh M."/>
            <person name="Kuo A."/>
            <person name="Thoen E."/>
            <person name="Andreopoulos B."/>
            <person name="Lu D."/>
            <person name="Skrede I."/>
            <person name="Drula E."/>
            <person name="Henrissat B."/>
            <person name="Morin E."/>
            <person name="Kohler A."/>
            <person name="Barry K."/>
            <person name="LaButti K."/>
            <person name="Morin E."/>
            <person name="Salamov A."/>
            <person name="Lipzen A."/>
            <person name="Mereny Z."/>
            <person name="Hegedus B."/>
            <person name="Baldrian P."/>
            <person name="Stursova M."/>
            <person name="Weitz H."/>
            <person name="Taylor A."/>
            <person name="Grigoriev I.V."/>
            <person name="Nagy L.G."/>
            <person name="Martin F."/>
            <person name="Kauserud H."/>
        </authorList>
    </citation>
    <scope>NUCLEOTIDE SEQUENCE</scope>
    <source>
        <strain evidence="1">CBHHK067</strain>
    </source>
</reference>